<sequence>MKKIISTTLVFGIFLFTSFFFGQEMSKEQRKAFQTDNIDVFKAAFSKADYNKCFSIKEESYTLLSFSVKHNRKNVFNYLLANHAEVNKACNNQTPLMIAGMYGNADMAKTLLKKGADKNAKNGNGETAKDFSVKYKQAALTAILK</sequence>
<keyword evidence="1" id="KW-0677">Repeat</keyword>
<dbReference type="GO" id="GO:0003950">
    <property type="term" value="F:NAD+ poly-ADP-ribosyltransferase activity"/>
    <property type="evidence" value="ECO:0007669"/>
    <property type="project" value="TreeGrafter"/>
</dbReference>
<comment type="caution">
    <text evidence="4">The sequence shown here is derived from an EMBL/GenBank/DDBJ whole genome shotgun (WGS) entry which is preliminary data.</text>
</comment>
<dbReference type="InterPro" id="IPR002110">
    <property type="entry name" value="Ankyrin_rpt"/>
</dbReference>
<gene>
    <name evidence="4" type="ORF">PMI13_03858</name>
</gene>
<organism evidence="4 5">
    <name type="scientific">Chryseobacterium populi</name>
    <dbReference type="NCBI Taxonomy" id="1144316"/>
    <lineage>
        <taxon>Bacteria</taxon>
        <taxon>Pseudomonadati</taxon>
        <taxon>Bacteroidota</taxon>
        <taxon>Flavobacteriia</taxon>
        <taxon>Flavobacteriales</taxon>
        <taxon>Weeksellaceae</taxon>
        <taxon>Chryseobacterium group</taxon>
        <taxon>Chryseobacterium</taxon>
    </lineage>
</organism>
<dbReference type="OrthoDB" id="1259920at2"/>
<evidence type="ECO:0000313" key="5">
    <source>
        <dbReference type="Proteomes" id="UP000007509"/>
    </source>
</evidence>
<dbReference type="RefSeq" id="WP_007846732.1">
    <property type="nucleotide sequence ID" value="NZ_AKJY01000106.1"/>
</dbReference>
<evidence type="ECO:0000256" key="3">
    <source>
        <dbReference type="PROSITE-ProRule" id="PRU00023"/>
    </source>
</evidence>
<dbReference type="PANTHER" id="PTHR24180:SF45">
    <property type="entry name" value="POLY [ADP-RIBOSE] POLYMERASE TANKYRASE"/>
    <property type="match status" value="1"/>
</dbReference>
<reference evidence="4 5" key="1">
    <citation type="journal article" date="2012" name="J. Bacteriol.">
        <title>Twenty-one genome sequences from Pseudomonas species and 19 genome sequences from diverse bacteria isolated from the rhizosphere and endosphere of Populus deltoides.</title>
        <authorList>
            <person name="Brown S.D."/>
            <person name="Utturkar S.M."/>
            <person name="Klingeman D.M."/>
            <person name="Johnson C.M."/>
            <person name="Martin S.L."/>
            <person name="Land M.L."/>
            <person name="Lu T.Y."/>
            <person name="Schadt C.W."/>
            <person name="Doktycz M.J."/>
            <person name="Pelletier D.A."/>
        </authorList>
    </citation>
    <scope>NUCLEOTIDE SEQUENCE [LARGE SCALE GENOMIC DNA]</scope>
    <source>
        <strain evidence="4 5">CF314</strain>
    </source>
</reference>
<dbReference type="EMBL" id="AKJY01000106">
    <property type="protein sequence ID" value="EJL68103.1"/>
    <property type="molecule type" value="Genomic_DNA"/>
</dbReference>
<dbReference type="Proteomes" id="UP000007509">
    <property type="component" value="Unassembled WGS sequence"/>
</dbReference>
<evidence type="ECO:0000313" key="4">
    <source>
        <dbReference type="EMBL" id="EJL68103.1"/>
    </source>
</evidence>
<feature type="repeat" description="ANK" evidence="3">
    <location>
        <begin position="91"/>
        <end position="123"/>
    </location>
</feature>
<dbReference type="PROSITE" id="PS50297">
    <property type="entry name" value="ANK_REP_REGION"/>
    <property type="match status" value="1"/>
</dbReference>
<dbReference type="Gene3D" id="1.25.40.20">
    <property type="entry name" value="Ankyrin repeat-containing domain"/>
    <property type="match status" value="1"/>
</dbReference>
<dbReference type="GO" id="GO:0090263">
    <property type="term" value="P:positive regulation of canonical Wnt signaling pathway"/>
    <property type="evidence" value="ECO:0007669"/>
    <property type="project" value="TreeGrafter"/>
</dbReference>
<dbReference type="InterPro" id="IPR036770">
    <property type="entry name" value="Ankyrin_rpt-contain_sf"/>
</dbReference>
<dbReference type="PROSITE" id="PS50088">
    <property type="entry name" value="ANK_REPEAT"/>
    <property type="match status" value="1"/>
</dbReference>
<dbReference type="AlphaFoldDB" id="J2K4D5"/>
<keyword evidence="5" id="KW-1185">Reference proteome</keyword>
<keyword evidence="2 3" id="KW-0040">ANK repeat</keyword>
<evidence type="ECO:0000256" key="2">
    <source>
        <dbReference type="ARBA" id="ARBA00023043"/>
    </source>
</evidence>
<dbReference type="Pfam" id="PF12796">
    <property type="entry name" value="Ank_2"/>
    <property type="match status" value="1"/>
</dbReference>
<dbReference type="SUPFAM" id="SSF48403">
    <property type="entry name" value="Ankyrin repeat"/>
    <property type="match status" value="1"/>
</dbReference>
<dbReference type="GO" id="GO:0070198">
    <property type="term" value="P:protein localization to chromosome, telomeric region"/>
    <property type="evidence" value="ECO:0007669"/>
    <property type="project" value="TreeGrafter"/>
</dbReference>
<proteinExistence type="predicted"/>
<name>J2K4D5_9FLAO</name>
<dbReference type="PATRIC" id="fig|1144316.3.peg.3873"/>
<dbReference type="PANTHER" id="PTHR24180">
    <property type="entry name" value="CYCLIN-DEPENDENT KINASE INHIBITOR 2C-RELATED"/>
    <property type="match status" value="1"/>
</dbReference>
<evidence type="ECO:0000256" key="1">
    <source>
        <dbReference type="ARBA" id="ARBA00022737"/>
    </source>
</evidence>
<dbReference type="GO" id="GO:0005737">
    <property type="term" value="C:cytoplasm"/>
    <property type="evidence" value="ECO:0007669"/>
    <property type="project" value="TreeGrafter"/>
</dbReference>
<accession>J2K4D5</accession>
<protein>
    <submittedName>
        <fullName evidence="4">Ankyrin repeat-containing protein</fullName>
    </submittedName>
</protein>
<dbReference type="GO" id="GO:1904355">
    <property type="term" value="P:positive regulation of telomere capping"/>
    <property type="evidence" value="ECO:0007669"/>
    <property type="project" value="TreeGrafter"/>
</dbReference>
<dbReference type="InterPro" id="IPR051637">
    <property type="entry name" value="Ank_repeat_dom-contain_49"/>
</dbReference>
<dbReference type="SMART" id="SM00248">
    <property type="entry name" value="ANK"/>
    <property type="match status" value="2"/>
</dbReference>